<protein>
    <submittedName>
        <fullName evidence="1">Uncharacterized protein</fullName>
    </submittedName>
</protein>
<accession>A0ABP0G7J2</accession>
<keyword evidence="2" id="KW-1185">Reference proteome</keyword>
<evidence type="ECO:0000313" key="1">
    <source>
        <dbReference type="EMBL" id="CAK8686609.1"/>
    </source>
</evidence>
<comment type="caution">
    <text evidence="1">The sequence shown here is derived from an EMBL/GenBank/DDBJ whole genome shotgun (WGS) entry which is preliminary data.</text>
</comment>
<proteinExistence type="predicted"/>
<dbReference type="Proteomes" id="UP001642483">
    <property type="component" value="Unassembled WGS sequence"/>
</dbReference>
<sequence>MVRLGPNDSCVCWIGAITGNGYGSINFDGQRLGAHRLAYMLLVQKSILPLASELQNFRLRRATGVFLFSSSCISDACNAAIRFVAGDPFCRGMPETSQAMATPLLKPLFRHKTARCNRPDMVRLGPNDSCVCWIGAITGNGYGSINFDGQRLGAHRLAYMLLVQKSILPLASELQNFRLRRATGVFLFSSSCISDACNAAIRFVAGDPFCRGMPETSQAMATPLLKPLFRHKTARCNRPVQVAYQTLATPPSVLLLGTLFVEECPKHRKPWQLRY</sequence>
<name>A0ABP0G7J2_CLALP</name>
<reference evidence="1 2" key="1">
    <citation type="submission" date="2024-02" db="EMBL/GenBank/DDBJ databases">
        <authorList>
            <person name="Daric V."/>
            <person name="Darras S."/>
        </authorList>
    </citation>
    <scope>NUCLEOTIDE SEQUENCE [LARGE SCALE GENOMIC DNA]</scope>
</reference>
<dbReference type="EMBL" id="CAWYQH010000102">
    <property type="protein sequence ID" value="CAK8686609.1"/>
    <property type="molecule type" value="Genomic_DNA"/>
</dbReference>
<gene>
    <name evidence="1" type="ORF">CVLEPA_LOCUS18542</name>
</gene>
<evidence type="ECO:0000313" key="2">
    <source>
        <dbReference type="Proteomes" id="UP001642483"/>
    </source>
</evidence>
<organism evidence="1 2">
    <name type="scientific">Clavelina lepadiformis</name>
    <name type="common">Light-bulb sea squirt</name>
    <name type="synonym">Ascidia lepadiformis</name>
    <dbReference type="NCBI Taxonomy" id="159417"/>
    <lineage>
        <taxon>Eukaryota</taxon>
        <taxon>Metazoa</taxon>
        <taxon>Chordata</taxon>
        <taxon>Tunicata</taxon>
        <taxon>Ascidiacea</taxon>
        <taxon>Aplousobranchia</taxon>
        <taxon>Clavelinidae</taxon>
        <taxon>Clavelina</taxon>
    </lineage>
</organism>